<dbReference type="Gene3D" id="6.20.210.10">
    <property type="entry name" value="Nin one binding (NOB1), Zn-ribbon-like"/>
    <property type="match status" value="1"/>
</dbReference>
<feature type="binding site" evidence="8">
    <location>
        <position position="340"/>
    </location>
    <ligand>
        <name>Zn(2+)</name>
        <dbReference type="ChEBI" id="CHEBI:29105"/>
    </ligand>
</feature>
<proteinExistence type="inferred from homology"/>
<feature type="domain" description="Nin one binding (NOB1) Zn-ribbon-like" evidence="10">
    <location>
        <begin position="327"/>
        <end position="399"/>
    </location>
</feature>
<feature type="compositionally biased region" description="Basic and acidic residues" evidence="9">
    <location>
        <begin position="222"/>
        <end position="237"/>
    </location>
</feature>
<dbReference type="GO" id="GO:0016787">
    <property type="term" value="F:hydrolase activity"/>
    <property type="evidence" value="ECO:0007669"/>
    <property type="project" value="UniProtKB-KW"/>
</dbReference>
<evidence type="ECO:0000313" key="13">
    <source>
        <dbReference type="Proteomes" id="UP000193218"/>
    </source>
</evidence>
<organism evidence="12 13">
    <name type="scientific">Kockovaella imperatae</name>
    <dbReference type="NCBI Taxonomy" id="4999"/>
    <lineage>
        <taxon>Eukaryota</taxon>
        <taxon>Fungi</taxon>
        <taxon>Dikarya</taxon>
        <taxon>Basidiomycota</taxon>
        <taxon>Agaricomycotina</taxon>
        <taxon>Tremellomycetes</taxon>
        <taxon>Tremellales</taxon>
        <taxon>Cuniculitremaceae</taxon>
        <taxon>Kockovaella</taxon>
    </lineage>
</organism>
<keyword evidence="6 7" id="KW-0539">Nucleus</keyword>
<evidence type="ECO:0000256" key="8">
    <source>
        <dbReference type="PIRSR" id="PIRSR037125-1"/>
    </source>
</evidence>
<evidence type="ECO:0000256" key="9">
    <source>
        <dbReference type="SAM" id="MobiDB-lite"/>
    </source>
</evidence>
<dbReference type="GO" id="GO:0004521">
    <property type="term" value="F:RNA endonuclease activity"/>
    <property type="evidence" value="ECO:0007669"/>
    <property type="project" value="UniProtKB-UniRule"/>
</dbReference>
<dbReference type="AlphaFoldDB" id="A0A1Y1UA63"/>
<dbReference type="GeneID" id="33560977"/>
<keyword evidence="3 7" id="KW-0479">Metal-binding</keyword>
<evidence type="ECO:0000259" key="10">
    <source>
        <dbReference type="Pfam" id="PF08772"/>
    </source>
</evidence>
<evidence type="ECO:0000256" key="2">
    <source>
        <dbReference type="ARBA" id="ARBA00022722"/>
    </source>
</evidence>
<dbReference type="EMBL" id="NBSH01000012">
    <property type="protein sequence ID" value="ORX34902.1"/>
    <property type="molecule type" value="Genomic_DNA"/>
</dbReference>
<dbReference type="GO" id="GO:0005730">
    <property type="term" value="C:nucleolus"/>
    <property type="evidence" value="ECO:0007669"/>
    <property type="project" value="UniProtKB-SubCell"/>
</dbReference>
<dbReference type="Gene3D" id="3.40.50.1010">
    <property type="entry name" value="5'-nuclease"/>
    <property type="match status" value="1"/>
</dbReference>
<dbReference type="Pfam" id="PF17146">
    <property type="entry name" value="PIN_6"/>
    <property type="match status" value="1"/>
</dbReference>
<dbReference type="GO" id="GO:0030688">
    <property type="term" value="C:preribosome, small subunit precursor"/>
    <property type="evidence" value="ECO:0007669"/>
    <property type="project" value="TreeGrafter"/>
</dbReference>
<dbReference type="GO" id="GO:0005737">
    <property type="term" value="C:cytoplasm"/>
    <property type="evidence" value="ECO:0007669"/>
    <property type="project" value="UniProtKB-ARBA"/>
</dbReference>
<evidence type="ECO:0000259" key="11">
    <source>
        <dbReference type="Pfam" id="PF17146"/>
    </source>
</evidence>
<keyword evidence="2" id="KW-0540">Nuclease</keyword>
<comment type="function">
    <text evidence="7">Required for the synthesis of 40S ribosome subunits. Has a role in processing 20S pre-rRNA into the mature 18S rRNA, where it is required for cleavage at the 3' end of the mature 18S rRNA (D-site). Accompanies the 20S pre-rRNA from the nucleus to the cytoplasm.</text>
</comment>
<dbReference type="CDD" id="cd09876">
    <property type="entry name" value="PIN_Nob1-like"/>
    <property type="match status" value="1"/>
</dbReference>
<dbReference type="Pfam" id="PF08772">
    <property type="entry name" value="Zn_ribbon_NOB1"/>
    <property type="match status" value="1"/>
</dbReference>
<feature type="binding site" evidence="8">
    <location>
        <position position="355"/>
    </location>
    <ligand>
        <name>Zn(2+)</name>
        <dbReference type="ChEBI" id="CHEBI:29105"/>
    </ligand>
</feature>
<keyword evidence="13" id="KW-1185">Reference proteome</keyword>
<comment type="similarity">
    <text evidence="1 7">Belongs to the NOB1 family.</text>
</comment>
<keyword evidence="4" id="KW-0378">Hydrolase</keyword>
<dbReference type="STRING" id="4999.A0A1Y1UA63"/>
<feature type="region of interest" description="Disordered" evidence="9">
    <location>
        <begin position="150"/>
        <end position="203"/>
    </location>
</feature>
<feature type="domain" description="Ribonuclease PIN" evidence="11">
    <location>
        <begin position="50"/>
        <end position="138"/>
    </location>
</feature>
<dbReference type="InterPro" id="IPR039907">
    <property type="entry name" value="NOB1"/>
</dbReference>
<feature type="compositionally biased region" description="Basic and acidic residues" evidence="9">
    <location>
        <begin position="150"/>
        <end position="175"/>
    </location>
</feature>
<dbReference type="InterPro" id="IPR017117">
    <property type="entry name" value="Nob1_euk"/>
</dbReference>
<comment type="caution">
    <text evidence="12">The sequence shown here is derived from an EMBL/GenBank/DDBJ whole genome shotgun (WGS) entry which is preliminary data.</text>
</comment>
<dbReference type="InterPro" id="IPR036283">
    <property type="entry name" value="NOB1_Zf-like_sf"/>
</dbReference>
<evidence type="ECO:0000256" key="7">
    <source>
        <dbReference type="PIRNR" id="PIRNR037125"/>
    </source>
</evidence>
<dbReference type="GO" id="GO:0030490">
    <property type="term" value="P:maturation of SSU-rRNA"/>
    <property type="evidence" value="ECO:0007669"/>
    <property type="project" value="TreeGrafter"/>
</dbReference>
<reference evidence="12 13" key="1">
    <citation type="submission" date="2017-03" db="EMBL/GenBank/DDBJ databases">
        <title>Widespread Adenine N6-methylation of Active Genes in Fungi.</title>
        <authorList>
            <consortium name="DOE Joint Genome Institute"/>
            <person name="Mondo S.J."/>
            <person name="Dannebaum R.O."/>
            <person name="Kuo R.C."/>
            <person name="Louie K.B."/>
            <person name="Bewick A.J."/>
            <person name="Labutti K."/>
            <person name="Haridas S."/>
            <person name="Kuo A."/>
            <person name="Salamov A."/>
            <person name="Ahrendt S.R."/>
            <person name="Lau R."/>
            <person name="Bowen B.P."/>
            <person name="Lipzen A."/>
            <person name="Sullivan W."/>
            <person name="Andreopoulos W.B."/>
            <person name="Clum A."/>
            <person name="Lindquist E."/>
            <person name="Daum C."/>
            <person name="Northen T.R."/>
            <person name="Ramamoorthy G."/>
            <person name="Schmitz R.J."/>
            <person name="Gryganskyi A."/>
            <person name="Culley D."/>
            <person name="Magnuson J."/>
            <person name="James T.Y."/>
            <person name="O'Malley M.A."/>
            <person name="Stajich J.E."/>
            <person name="Spatafora J.W."/>
            <person name="Visel A."/>
            <person name="Grigoriev I.V."/>
        </authorList>
    </citation>
    <scope>NUCLEOTIDE SEQUENCE [LARGE SCALE GENOMIC DNA]</scope>
    <source>
        <strain evidence="12 13">NRRL Y-17943</strain>
    </source>
</reference>
<dbReference type="InParanoid" id="A0A1Y1UA63"/>
<dbReference type="InterPro" id="IPR014881">
    <property type="entry name" value="NOB1_Zn-bd"/>
</dbReference>
<evidence type="ECO:0000256" key="4">
    <source>
        <dbReference type="ARBA" id="ARBA00022801"/>
    </source>
</evidence>
<keyword evidence="5 7" id="KW-0862">Zinc</keyword>
<evidence type="ECO:0000256" key="3">
    <source>
        <dbReference type="ARBA" id="ARBA00022723"/>
    </source>
</evidence>
<dbReference type="PIRSF" id="PIRSF037125">
    <property type="entry name" value="D-site_20S_pre-rRNA_nuclease"/>
    <property type="match status" value="1"/>
</dbReference>
<dbReference type="InterPro" id="IPR033411">
    <property type="entry name" value="Ribonuclease_PIN"/>
</dbReference>
<feature type="binding site" evidence="8">
    <location>
        <position position="337"/>
    </location>
    <ligand>
        <name>Zn(2+)</name>
        <dbReference type="ChEBI" id="CHEBI:29105"/>
    </ligand>
</feature>
<dbReference type="OrthoDB" id="446759at2759"/>
<comment type="subcellular location">
    <subcellularLocation>
        <location evidence="7">Nucleus</location>
        <location evidence="7">Nucleolus</location>
    </subcellularLocation>
</comment>
<name>A0A1Y1UA63_9TREE</name>
<dbReference type="RefSeq" id="XP_021869118.1">
    <property type="nucleotide sequence ID" value="XM_022019168.1"/>
</dbReference>
<dbReference type="Proteomes" id="UP000193218">
    <property type="component" value="Unassembled WGS sequence"/>
</dbReference>
<accession>A0A1Y1UA63</accession>
<dbReference type="GO" id="GO:0046872">
    <property type="term" value="F:metal ion binding"/>
    <property type="evidence" value="ECO:0007669"/>
    <property type="project" value="UniProtKB-UniRule"/>
</dbReference>
<feature type="region of interest" description="Disordered" evidence="9">
    <location>
        <begin position="16"/>
        <end position="42"/>
    </location>
</feature>
<dbReference type="PANTHER" id="PTHR12814:SF2">
    <property type="entry name" value="RNA-BINDING PROTEIN NOB1"/>
    <property type="match status" value="1"/>
</dbReference>
<feature type="compositionally biased region" description="Basic residues" evidence="9">
    <location>
        <begin position="476"/>
        <end position="488"/>
    </location>
</feature>
<evidence type="ECO:0000256" key="6">
    <source>
        <dbReference type="ARBA" id="ARBA00023242"/>
    </source>
</evidence>
<gene>
    <name evidence="12" type="ORF">BD324DRAFT_682829</name>
</gene>
<evidence type="ECO:0000256" key="1">
    <source>
        <dbReference type="ARBA" id="ARBA00005858"/>
    </source>
</evidence>
<dbReference type="SUPFAM" id="SSF144206">
    <property type="entry name" value="NOB1 zinc finger-like"/>
    <property type="match status" value="1"/>
</dbReference>
<evidence type="ECO:0000313" key="12">
    <source>
        <dbReference type="EMBL" id="ORX34902.1"/>
    </source>
</evidence>
<dbReference type="FunCoup" id="A0A1Y1UA63">
    <property type="interactions" value="363"/>
</dbReference>
<sequence>MVLSYSAAAKPASSETGILSTSNSIQDGTAADQPVASSSKARSSAPVKHLILDAGPLLSMTPLRHLAETFHTTPMVVAELRDPKAREYWERLGLTGIDVKVESPSAEAMAEVVAFARKTGDYAVLSKTDLSVVALTWQYEVLENGKEGIRKEPGQKLARPDGPHGLAESENKQDEPNTGGDDGSDSDGSQHGEEDVVVAPPEDGEVNAASKSIEHILLDDDKADGASSDHSHQEADARVTPSAESPPPDQSQSNEAEDSESDGGEWITSSNLSKHRNRDLGLLPDQPGKAPSEVQQIAAACMTGDFAVQNVLLGIGLGLVGEGGKRISKVKSWILRCHACFKLCKDPSKRFCPSCGNATLLRTTVTTSASTGKQHIHLKKNFQYHLKGSKYTIPDAKPGRAKGQQKGGTGLILREDQIEWQNAVKSADIQRQKEEKRLAKGGLDGWNDPDWLPPMITVGMSGKGRSDGQHMPAIGHGRKNPNHSRRKR</sequence>
<evidence type="ECO:0000256" key="5">
    <source>
        <dbReference type="ARBA" id="ARBA00022833"/>
    </source>
</evidence>
<dbReference type="PANTHER" id="PTHR12814">
    <property type="entry name" value="RNA-BINDING PROTEIN NOB1"/>
    <property type="match status" value="1"/>
</dbReference>
<feature type="region of interest" description="Disordered" evidence="9">
    <location>
        <begin position="440"/>
        <end position="488"/>
    </location>
</feature>
<feature type="compositionally biased region" description="Polar residues" evidence="9">
    <location>
        <begin position="16"/>
        <end position="27"/>
    </location>
</feature>
<feature type="region of interest" description="Disordered" evidence="9">
    <location>
        <begin position="222"/>
        <end position="289"/>
    </location>
</feature>
<dbReference type="FunFam" id="3.40.50.1010:FF:000020">
    <property type="entry name" value="20S-pre-rRNA D-site endonuclease NOB1"/>
    <property type="match status" value="1"/>
</dbReference>
<feature type="binding site" evidence="8">
    <location>
        <position position="352"/>
    </location>
    <ligand>
        <name>Zn(2+)</name>
        <dbReference type="ChEBI" id="CHEBI:29105"/>
    </ligand>
</feature>
<protein>
    <recommendedName>
        <fullName evidence="7">20S-pre-rRNA D-site endonuclease NOB1</fullName>
    </recommendedName>
</protein>